<protein>
    <submittedName>
        <fullName evidence="3 4">Uncharacterized protein LOC115627055</fullName>
    </submittedName>
</protein>
<keyword evidence="1" id="KW-0812">Transmembrane</keyword>
<proteinExistence type="predicted"/>
<evidence type="ECO:0000313" key="2">
    <source>
        <dbReference type="Proteomes" id="UP000504634"/>
    </source>
</evidence>
<keyword evidence="2" id="KW-1185">Reference proteome</keyword>
<keyword evidence="1" id="KW-0472">Membrane</keyword>
<name>A0A6J2TTI5_DROLE</name>
<reference evidence="3 4" key="1">
    <citation type="submission" date="2025-04" db="UniProtKB">
        <authorList>
            <consortium name="RefSeq"/>
        </authorList>
    </citation>
    <scope>IDENTIFICATION</scope>
    <source>
        <strain evidence="3 4">11010-0011.00</strain>
        <tissue evidence="3 4">Whole body</tissue>
    </source>
</reference>
<organism evidence="2 3">
    <name type="scientific">Drosophila lebanonensis</name>
    <name type="common">Fruit fly</name>
    <name type="synonym">Scaptodrosophila lebanonensis</name>
    <dbReference type="NCBI Taxonomy" id="7225"/>
    <lineage>
        <taxon>Eukaryota</taxon>
        <taxon>Metazoa</taxon>
        <taxon>Ecdysozoa</taxon>
        <taxon>Arthropoda</taxon>
        <taxon>Hexapoda</taxon>
        <taxon>Insecta</taxon>
        <taxon>Pterygota</taxon>
        <taxon>Neoptera</taxon>
        <taxon>Endopterygota</taxon>
        <taxon>Diptera</taxon>
        <taxon>Brachycera</taxon>
        <taxon>Muscomorpha</taxon>
        <taxon>Ephydroidea</taxon>
        <taxon>Drosophilidae</taxon>
        <taxon>Scaptodrosophila</taxon>
    </lineage>
</organism>
<dbReference type="AlphaFoldDB" id="A0A6J2TTI5"/>
<gene>
    <name evidence="3 4 5" type="primary">LOC115627055</name>
</gene>
<dbReference type="OrthoDB" id="8010151at2759"/>
<dbReference type="RefSeq" id="XP_030378459.1">
    <property type="nucleotide sequence ID" value="XM_030522599.1"/>
</dbReference>
<dbReference type="GeneID" id="115627055"/>
<keyword evidence="1" id="KW-1133">Transmembrane helix</keyword>
<evidence type="ECO:0000256" key="1">
    <source>
        <dbReference type="SAM" id="Phobius"/>
    </source>
</evidence>
<evidence type="ECO:0000313" key="4">
    <source>
        <dbReference type="RefSeq" id="XP_030378459.1"/>
    </source>
</evidence>
<dbReference type="RefSeq" id="XP_030378460.1">
    <property type="nucleotide sequence ID" value="XM_030522600.1"/>
</dbReference>
<evidence type="ECO:0000313" key="5">
    <source>
        <dbReference type="RefSeq" id="XP_030378460.1"/>
    </source>
</evidence>
<evidence type="ECO:0000313" key="3">
    <source>
        <dbReference type="RefSeq" id="XP_030378458.1"/>
    </source>
</evidence>
<accession>A0A6J2TTI5</accession>
<dbReference type="RefSeq" id="XP_030378458.1">
    <property type="nucleotide sequence ID" value="XM_030522598.1"/>
</dbReference>
<dbReference type="Proteomes" id="UP000504634">
    <property type="component" value="Unplaced"/>
</dbReference>
<sequence length="142" mass="15448">MRREMELELENYVQSAPTNKRFVVEDSFTKVTSDGEPHCMMTMVAGLAGLLAAVIILAVLVSMVACRKQKKQCSNSTTDREQDVAMKGVPQISTLAGNLNAAFAESTLSLSGTCKATDDCRQGQGQGQQQETWPTAVVVQRY</sequence>
<feature type="transmembrane region" description="Helical" evidence="1">
    <location>
        <begin position="43"/>
        <end position="66"/>
    </location>
</feature>